<dbReference type="PANTHER" id="PTHR43132:SF2">
    <property type="entry name" value="ARSENICAL RESISTANCE OPERON REPRESSOR ARSR-RELATED"/>
    <property type="match status" value="1"/>
</dbReference>
<dbReference type="InterPro" id="IPR051011">
    <property type="entry name" value="Metal_resp_trans_reg"/>
</dbReference>
<keyword evidence="1" id="KW-0805">Transcription regulation</keyword>
<evidence type="ECO:0000259" key="4">
    <source>
        <dbReference type="PROSITE" id="PS50987"/>
    </source>
</evidence>
<organism evidence="5 6">
    <name type="scientific">Methylococcus geothermalis</name>
    <dbReference type="NCBI Taxonomy" id="2681310"/>
    <lineage>
        <taxon>Bacteria</taxon>
        <taxon>Pseudomonadati</taxon>
        <taxon>Pseudomonadota</taxon>
        <taxon>Gammaproteobacteria</taxon>
        <taxon>Methylococcales</taxon>
        <taxon>Methylococcaceae</taxon>
        <taxon>Methylococcus</taxon>
    </lineage>
</organism>
<dbReference type="Proteomes" id="UP000503004">
    <property type="component" value="Chromosome"/>
</dbReference>
<dbReference type="Gene3D" id="1.10.10.10">
    <property type="entry name" value="Winged helix-like DNA-binding domain superfamily/Winged helix DNA-binding domain"/>
    <property type="match status" value="1"/>
</dbReference>
<keyword evidence="3" id="KW-0804">Transcription</keyword>
<proteinExistence type="predicted"/>
<dbReference type="PROSITE" id="PS50987">
    <property type="entry name" value="HTH_ARSR_2"/>
    <property type="match status" value="1"/>
</dbReference>
<evidence type="ECO:0000313" key="6">
    <source>
        <dbReference type="Proteomes" id="UP000503004"/>
    </source>
</evidence>
<dbReference type="GO" id="GO:0003700">
    <property type="term" value="F:DNA-binding transcription factor activity"/>
    <property type="evidence" value="ECO:0007669"/>
    <property type="project" value="InterPro"/>
</dbReference>
<dbReference type="GO" id="GO:0003677">
    <property type="term" value="F:DNA binding"/>
    <property type="evidence" value="ECO:0007669"/>
    <property type="project" value="UniProtKB-KW"/>
</dbReference>
<feature type="domain" description="HTH arsR-type" evidence="4">
    <location>
        <begin position="7"/>
        <end position="100"/>
    </location>
</feature>
<keyword evidence="2" id="KW-0238">DNA-binding</keyword>
<dbReference type="KEGG" id="metu:GNH96_15690"/>
<dbReference type="NCBIfam" id="NF033788">
    <property type="entry name" value="HTH_metalloreg"/>
    <property type="match status" value="1"/>
</dbReference>
<dbReference type="PANTHER" id="PTHR43132">
    <property type="entry name" value="ARSENICAL RESISTANCE OPERON REPRESSOR ARSR-RELATED"/>
    <property type="match status" value="1"/>
</dbReference>
<protein>
    <submittedName>
        <fullName evidence="5">Metalloregulator ArsR/SmtB family transcription factor</fullName>
    </submittedName>
</protein>
<evidence type="ECO:0000256" key="1">
    <source>
        <dbReference type="ARBA" id="ARBA00023015"/>
    </source>
</evidence>
<evidence type="ECO:0000256" key="2">
    <source>
        <dbReference type="ARBA" id="ARBA00023125"/>
    </source>
</evidence>
<dbReference type="AlphaFoldDB" id="A0A858QBF7"/>
<dbReference type="SMART" id="SM00418">
    <property type="entry name" value="HTH_ARSR"/>
    <property type="match status" value="1"/>
</dbReference>
<dbReference type="InterPro" id="IPR011991">
    <property type="entry name" value="ArsR-like_HTH"/>
</dbReference>
<name>A0A858QBF7_9GAMM</name>
<sequence length="100" mass="11507">MQTDLITDESDIRLAAHSLKAMAHPLRLKILCTLSTGRISVQDLVEQVGTTQSNVSQHLAILRDKGILNFHRDANKVYYFVDDERMLQLIRMIKEVFCKH</sequence>
<evidence type="ECO:0000313" key="5">
    <source>
        <dbReference type="EMBL" id="QJD31239.1"/>
    </source>
</evidence>
<dbReference type="PRINTS" id="PR00778">
    <property type="entry name" value="HTHARSR"/>
</dbReference>
<dbReference type="CDD" id="cd00090">
    <property type="entry name" value="HTH_ARSR"/>
    <property type="match status" value="1"/>
</dbReference>
<dbReference type="Pfam" id="PF01022">
    <property type="entry name" value="HTH_5"/>
    <property type="match status" value="1"/>
</dbReference>
<gene>
    <name evidence="5" type="ORF">GNH96_15690</name>
</gene>
<dbReference type="InterPro" id="IPR036390">
    <property type="entry name" value="WH_DNA-bd_sf"/>
</dbReference>
<accession>A0A858QBF7</accession>
<keyword evidence="6" id="KW-1185">Reference proteome</keyword>
<evidence type="ECO:0000256" key="3">
    <source>
        <dbReference type="ARBA" id="ARBA00023163"/>
    </source>
</evidence>
<dbReference type="InterPro" id="IPR001845">
    <property type="entry name" value="HTH_ArsR_DNA-bd_dom"/>
</dbReference>
<reference evidence="6" key="1">
    <citation type="submission" date="2019-12" db="EMBL/GenBank/DDBJ databases">
        <authorList>
            <person name="Awala S.I."/>
            <person name="Rhee S.K."/>
        </authorList>
    </citation>
    <scope>NUCLEOTIDE SEQUENCE [LARGE SCALE GENOMIC DNA]</scope>
    <source>
        <strain evidence="6">IM1</strain>
    </source>
</reference>
<dbReference type="EMBL" id="CP046565">
    <property type="protein sequence ID" value="QJD31239.1"/>
    <property type="molecule type" value="Genomic_DNA"/>
</dbReference>
<dbReference type="RefSeq" id="WP_169604504.1">
    <property type="nucleotide sequence ID" value="NZ_CP046565.1"/>
</dbReference>
<dbReference type="SUPFAM" id="SSF46785">
    <property type="entry name" value="Winged helix' DNA-binding domain"/>
    <property type="match status" value="1"/>
</dbReference>
<dbReference type="InterPro" id="IPR036388">
    <property type="entry name" value="WH-like_DNA-bd_sf"/>
</dbReference>